<accession>A0A8S5NFB3</accession>
<dbReference type="EMBL" id="BK015152">
    <property type="protein sequence ID" value="DAD93092.1"/>
    <property type="molecule type" value="Genomic_DNA"/>
</dbReference>
<proteinExistence type="predicted"/>
<evidence type="ECO:0000313" key="1">
    <source>
        <dbReference type="EMBL" id="DAD93092.1"/>
    </source>
</evidence>
<sequence length="35" mass="4043">MDNDKIKTNIIDYISNVKIRLNETYGVQSLTKGEK</sequence>
<protein>
    <submittedName>
        <fullName evidence="1">Uncharacterized protein</fullName>
    </submittedName>
</protein>
<organism evidence="1">
    <name type="scientific">Siphoviridae sp. ctHEr2</name>
    <dbReference type="NCBI Taxonomy" id="2826229"/>
    <lineage>
        <taxon>Viruses</taxon>
        <taxon>Duplodnaviria</taxon>
        <taxon>Heunggongvirae</taxon>
        <taxon>Uroviricota</taxon>
        <taxon>Caudoviricetes</taxon>
    </lineage>
</organism>
<reference evidence="1" key="1">
    <citation type="journal article" date="2021" name="Proc. Natl. Acad. Sci. U.S.A.">
        <title>A Catalog of Tens of Thousands of Viruses from Human Metagenomes Reveals Hidden Associations with Chronic Diseases.</title>
        <authorList>
            <person name="Tisza M.J."/>
            <person name="Buck C.B."/>
        </authorList>
    </citation>
    <scope>NUCLEOTIDE SEQUENCE</scope>
    <source>
        <strain evidence="1">CtHEr2</strain>
    </source>
</reference>
<name>A0A8S5NFB3_9CAUD</name>